<dbReference type="SUPFAM" id="SSF53474">
    <property type="entry name" value="alpha/beta-Hydrolases"/>
    <property type="match status" value="1"/>
</dbReference>
<proteinExistence type="predicted"/>
<dbReference type="InterPro" id="IPR051218">
    <property type="entry name" value="Sec_MonoDiacylglyc_Lipase"/>
</dbReference>
<name>A0A2N3I7B9_9BACT</name>
<dbReference type="Pfam" id="PF01764">
    <property type="entry name" value="Lipase_3"/>
    <property type="match status" value="1"/>
</dbReference>
<protein>
    <submittedName>
        <fullName evidence="2">Lipase (Class 3)</fullName>
    </submittedName>
</protein>
<dbReference type="EMBL" id="NKXO01000051">
    <property type="protein sequence ID" value="PKQ66197.1"/>
    <property type="molecule type" value="Genomic_DNA"/>
</dbReference>
<dbReference type="RefSeq" id="WP_101359696.1">
    <property type="nucleotide sequence ID" value="NZ_NKXO01000051.1"/>
</dbReference>
<dbReference type="Proteomes" id="UP000233387">
    <property type="component" value="Unassembled WGS sequence"/>
</dbReference>
<dbReference type="CDD" id="cd00519">
    <property type="entry name" value="Lipase_3"/>
    <property type="match status" value="1"/>
</dbReference>
<dbReference type="InterPro" id="IPR002921">
    <property type="entry name" value="Fungal_lipase-type"/>
</dbReference>
<feature type="domain" description="Fungal lipase-type" evidence="1">
    <location>
        <begin position="72"/>
        <end position="200"/>
    </location>
</feature>
<dbReference type="PANTHER" id="PTHR45856">
    <property type="entry name" value="ALPHA/BETA-HYDROLASES SUPERFAMILY PROTEIN"/>
    <property type="match status" value="1"/>
</dbReference>
<evidence type="ECO:0000259" key="1">
    <source>
        <dbReference type="Pfam" id="PF01764"/>
    </source>
</evidence>
<reference evidence="2 3" key="1">
    <citation type="submission" date="2017-06" db="EMBL/GenBank/DDBJ databases">
        <title>Raineya orbicola gen. nov., sp. nov. a slightly thermophilic bacterium of the phylum Bacteroidetes and the description of Raineyaceae fam. nov.</title>
        <authorList>
            <person name="Albuquerque L."/>
            <person name="Polonia A.R.M."/>
            <person name="Barroso C."/>
            <person name="Froufe H.J.C."/>
            <person name="Lage O."/>
            <person name="Lobo-Da-Cunha A."/>
            <person name="Egas C."/>
            <person name="Da Costa M.S."/>
        </authorList>
    </citation>
    <scope>NUCLEOTIDE SEQUENCE [LARGE SCALE GENOMIC DNA]</scope>
    <source>
        <strain evidence="2 3">SPSPC-11</strain>
    </source>
</reference>
<sequence>MLPLLHNADDFELQNALHLAQLSAWAYREDENTLYDDLQKLGYEHFNFLHEGNNRGYDTNVFVTANTNAFLIVFRGTEENSIEDWLNNVDNRSFTYGIGNVRQGFWEASQAVWEQLLEQIRFHYKPTQKLWLAGHSQGGALAQLTARRLFDEKFSIQGVYTYGQPKIGDLLFASSYDNVLRSQTFRIYTEEDSVVKNPPNLYHSGIGVKLKADGLLEIEYFGNIFETAENTFTTIMDMLWDYSTDSLQAHSIQTYLERLSKNVRI</sequence>
<organism evidence="2 3">
    <name type="scientific">Raineya orbicola</name>
    <dbReference type="NCBI Taxonomy" id="2016530"/>
    <lineage>
        <taxon>Bacteria</taxon>
        <taxon>Pseudomonadati</taxon>
        <taxon>Bacteroidota</taxon>
        <taxon>Cytophagia</taxon>
        <taxon>Cytophagales</taxon>
        <taxon>Raineyaceae</taxon>
        <taxon>Raineya</taxon>
    </lineage>
</organism>
<dbReference type="InterPro" id="IPR029058">
    <property type="entry name" value="AB_hydrolase_fold"/>
</dbReference>
<comment type="caution">
    <text evidence="2">The sequence shown here is derived from an EMBL/GenBank/DDBJ whole genome shotgun (WGS) entry which is preliminary data.</text>
</comment>
<evidence type="ECO:0000313" key="3">
    <source>
        <dbReference type="Proteomes" id="UP000233387"/>
    </source>
</evidence>
<dbReference type="OrthoDB" id="927373at2"/>
<keyword evidence="3" id="KW-1185">Reference proteome</keyword>
<dbReference type="PANTHER" id="PTHR45856:SF24">
    <property type="entry name" value="FUNGAL LIPASE-LIKE DOMAIN-CONTAINING PROTEIN"/>
    <property type="match status" value="1"/>
</dbReference>
<gene>
    <name evidence="2" type="ORF">Rain11_2435</name>
</gene>
<accession>A0A2N3I7B9</accession>
<evidence type="ECO:0000313" key="2">
    <source>
        <dbReference type="EMBL" id="PKQ66197.1"/>
    </source>
</evidence>
<dbReference type="GO" id="GO:0006629">
    <property type="term" value="P:lipid metabolic process"/>
    <property type="evidence" value="ECO:0007669"/>
    <property type="project" value="InterPro"/>
</dbReference>
<dbReference type="AlphaFoldDB" id="A0A2N3I7B9"/>
<dbReference type="Gene3D" id="3.40.50.1820">
    <property type="entry name" value="alpha/beta hydrolase"/>
    <property type="match status" value="1"/>
</dbReference>